<dbReference type="OMA" id="PYIQKRV"/>
<dbReference type="SMR" id="A0A1J6J498"/>
<name>A0A1J6J498_NICAT</name>
<dbReference type="Gramene" id="OIT07496">
    <property type="protein sequence ID" value="OIT07496"/>
    <property type="gene ID" value="A4A49_15412"/>
</dbReference>
<protein>
    <submittedName>
        <fullName evidence="2">Uncharacterized protein</fullName>
    </submittedName>
</protein>
<evidence type="ECO:0000313" key="3">
    <source>
        <dbReference type="Proteomes" id="UP000187609"/>
    </source>
</evidence>
<dbReference type="EMBL" id="MJEQ01037183">
    <property type="protein sequence ID" value="OIT07496.1"/>
    <property type="molecule type" value="Genomic_DNA"/>
</dbReference>
<evidence type="ECO:0000313" key="2">
    <source>
        <dbReference type="EMBL" id="OIT07496.1"/>
    </source>
</evidence>
<accession>A0A1J6J498</accession>
<dbReference type="AlphaFoldDB" id="A0A1J6J498"/>
<gene>
    <name evidence="2" type="ORF">A4A49_15412</name>
</gene>
<comment type="caution">
    <text evidence="2">The sequence shown here is derived from an EMBL/GenBank/DDBJ whole genome shotgun (WGS) entry which is preliminary data.</text>
</comment>
<dbReference type="Proteomes" id="UP000187609">
    <property type="component" value="Unassembled WGS sequence"/>
</dbReference>
<proteinExistence type="predicted"/>
<organism evidence="2 3">
    <name type="scientific">Nicotiana attenuata</name>
    <name type="common">Coyote tobacco</name>
    <dbReference type="NCBI Taxonomy" id="49451"/>
    <lineage>
        <taxon>Eukaryota</taxon>
        <taxon>Viridiplantae</taxon>
        <taxon>Streptophyta</taxon>
        <taxon>Embryophyta</taxon>
        <taxon>Tracheophyta</taxon>
        <taxon>Spermatophyta</taxon>
        <taxon>Magnoliopsida</taxon>
        <taxon>eudicotyledons</taxon>
        <taxon>Gunneridae</taxon>
        <taxon>Pentapetalae</taxon>
        <taxon>asterids</taxon>
        <taxon>lamiids</taxon>
        <taxon>Solanales</taxon>
        <taxon>Solanaceae</taxon>
        <taxon>Nicotianoideae</taxon>
        <taxon>Nicotianeae</taxon>
        <taxon>Nicotiana</taxon>
    </lineage>
</organism>
<feature type="compositionally biased region" description="Low complexity" evidence="1">
    <location>
        <begin position="10"/>
        <end position="52"/>
    </location>
</feature>
<feature type="region of interest" description="Disordered" evidence="1">
    <location>
        <begin position="1"/>
        <end position="52"/>
    </location>
</feature>
<keyword evidence="3" id="KW-1185">Reference proteome</keyword>
<sequence length="161" mass="17592">MRIRKPTPNSSSSPSSSSLSSSSSSSSYSFSSLTNNSLASSTDSSSSAPSTSTCTTTRCQGLDLLVKAIHLVTAGSVVGVPYIQKRVITRRRRRIFSFDSLFIAEIKCKGSELPKRQQRKQRLKSVPTKYQDSVLIQSSKPKPKSKRLQRSANKICEQLGS</sequence>
<evidence type="ECO:0000256" key="1">
    <source>
        <dbReference type="SAM" id="MobiDB-lite"/>
    </source>
</evidence>
<dbReference type="STRING" id="49451.A0A1J6J498"/>
<reference evidence="2" key="1">
    <citation type="submission" date="2016-11" db="EMBL/GenBank/DDBJ databases">
        <title>The genome of Nicotiana attenuata.</title>
        <authorList>
            <person name="Xu S."/>
            <person name="Brockmoeller T."/>
            <person name="Gaquerel E."/>
            <person name="Navarro A."/>
            <person name="Kuhl H."/>
            <person name="Gase K."/>
            <person name="Ling Z."/>
            <person name="Zhou W."/>
            <person name="Kreitzer C."/>
            <person name="Stanke M."/>
            <person name="Tang H."/>
            <person name="Lyons E."/>
            <person name="Pandey P."/>
            <person name="Pandey S.P."/>
            <person name="Timmermann B."/>
            <person name="Baldwin I.T."/>
        </authorList>
    </citation>
    <scope>NUCLEOTIDE SEQUENCE [LARGE SCALE GENOMIC DNA]</scope>
    <source>
        <strain evidence="2">UT</strain>
    </source>
</reference>